<evidence type="ECO:0000313" key="3">
    <source>
        <dbReference type="Proteomes" id="UP000838412"/>
    </source>
</evidence>
<sequence>MSTSLTHPAAGTIEDNADDSDVSDTPVNYTLGRRKRGMLVSSTGYSYTVKPVKQGNGQTTHWRCTKRNGSVDCRAIVTQKGEQYQPELAASLQARAGHHPGLPSQVALLRQDNRARAKMRPEEPKDLEDLMNFQLDEHYLPEDFLRADFPVGVNRRRRRHLLLATQQQLDFLCQ</sequence>
<accession>A0A8J9VF87</accession>
<evidence type="ECO:0000313" key="2">
    <source>
        <dbReference type="EMBL" id="CAH1239157.1"/>
    </source>
</evidence>
<dbReference type="EMBL" id="OV696695">
    <property type="protein sequence ID" value="CAH1239157.1"/>
    <property type="molecule type" value="Genomic_DNA"/>
</dbReference>
<evidence type="ECO:0000256" key="1">
    <source>
        <dbReference type="SAM" id="MobiDB-lite"/>
    </source>
</evidence>
<dbReference type="Proteomes" id="UP000838412">
    <property type="component" value="Chromosome 10"/>
</dbReference>
<protein>
    <submittedName>
        <fullName evidence="2">Hypp5732 protein</fullName>
    </submittedName>
</protein>
<dbReference type="PANTHER" id="PTHR20956:SF12">
    <property type="entry name" value="FLYWCH-TYPE DOMAIN-CONTAINING PROTEIN"/>
    <property type="match status" value="1"/>
</dbReference>
<reference evidence="2" key="1">
    <citation type="submission" date="2022-01" db="EMBL/GenBank/DDBJ databases">
        <authorList>
            <person name="Braso-Vives M."/>
        </authorList>
    </citation>
    <scope>NUCLEOTIDE SEQUENCE</scope>
</reference>
<feature type="region of interest" description="Disordered" evidence="1">
    <location>
        <begin position="1"/>
        <end position="25"/>
    </location>
</feature>
<dbReference type="PANTHER" id="PTHR20956">
    <property type="entry name" value="HEH2P"/>
    <property type="match status" value="1"/>
</dbReference>
<dbReference type="Gene3D" id="2.20.25.240">
    <property type="match status" value="1"/>
</dbReference>
<proteinExistence type="predicted"/>
<organism evidence="2 3">
    <name type="scientific">Branchiostoma lanceolatum</name>
    <name type="common">Common lancelet</name>
    <name type="synonym">Amphioxus lanceolatum</name>
    <dbReference type="NCBI Taxonomy" id="7740"/>
    <lineage>
        <taxon>Eukaryota</taxon>
        <taxon>Metazoa</taxon>
        <taxon>Chordata</taxon>
        <taxon>Cephalochordata</taxon>
        <taxon>Leptocardii</taxon>
        <taxon>Amphioxiformes</taxon>
        <taxon>Branchiostomatidae</taxon>
        <taxon>Branchiostoma</taxon>
    </lineage>
</organism>
<name>A0A8J9VF87_BRALA</name>
<dbReference type="OrthoDB" id="6287690at2759"/>
<keyword evidence="3" id="KW-1185">Reference proteome</keyword>
<gene>
    <name evidence="2" type="primary">Hypp5732</name>
    <name evidence="2" type="ORF">BLAG_LOCUS3521</name>
</gene>
<dbReference type="AlphaFoldDB" id="A0A8J9VF87"/>